<proteinExistence type="predicted"/>
<feature type="transmembrane region" description="Helical" evidence="1">
    <location>
        <begin position="50"/>
        <end position="71"/>
    </location>
</feature>
<evidence type="ECO:0000256" key="1">
    <source>
        <dbReference type="SAM" id="Phobius"/>
    </source>
</evidence>
<keyword evidence="3" id="KW-1185">Reference proteome</keyword>
<keyword evidence="1" id="KW-1133">Transmembrane helix</keyword>
<sequence length="100" mass="11001">MPEQKRLWIILPIVRIVSSTCHAHLIIGMDPKKHFMGVRQPMSLSTGSNLMVAGVSISCLSFGLCGAPGFFLSTVLVEWPPVETVFSPVHPDPDRRGSRM</sequence>
<reference evidence="2" key="1">
    <citation type="journal article" date="2023" name="G3 (Bethesda)">
        <title>A reference genome for the long-term kleptoplast-retaining sea slug Elysia crispata morphotype clarki.</title>
        <authorList>
            <person name="Eastman K.E."/>
            <person name="Pendleton A.L."/>
            <person name="Shaikh M.A."/>
            <person name="Suttiyut T."/>
            <person name="Ogas R."/>
            <person name="Tomko P."/>
            <person name="Gavelis G."/>
            <person name="Widhalm J.R."/>
            <person name="Wisecaver J.H."/>
        </authorList>
    </citation>
    <scope>NUCLEOTIDE SEQUENCE</scope>
    <source>
        <strain evidence="2">ECLA1</strain>
    </source>
</reference>
<dbReference type="EMBL" id="JAWDGP010001282">
    <property type="protein sequence ID" value="KAK3793052.1"/>
    <property type="molecule type" value="Genomic_DNA"/>
</dbReference>
<comment type="caution">
    <text evidence="2">The sequence shown here is derived from an EMBL/GenBank/DDBJ whole genome shotgun (WGS) entry which is preliminary data.</text>
</comment>
<protein>
    <submittedName>
        <fullName evidence="2">Uncharacterized protein</fullName>
    </submittedName>
</protein>
<feature type="transmembrane region" description="Helical" evidence="1">
    <location>
        <begin position="6"/>
        <end position="29"/>
    </location>
</feature>
<accession>A0AAE1E3W1</accession>
<keyword evidence="1" id="KW-0472">Membrane</keyword>
<gene>
    <name evidence="2" type="ORF">RRG08_016560</name>
</gene>
<organism evidence="2 3">
    <name type="scientific">Elysia crispata</name>
    <name type="common">lettuce slug</name>
    <dbReference type="NCBI Taxonomy" id="231223"/>
    <lineage>
        <taxon>Eukaryota</taxon>
        <taxon>Metazoa</taxon>
        <taxon>Spiralia</taxon>
        <taxon>Lophotrochozoa</taxon>
        <taxon>Mollusca</taxon>
        <taxon>Gastropoda</taxon>
        <taxon>Heterobranchia</taxon>
        <taxon>Euthyneura</taxon>
        <taxon>Panpulmonata</taxon>
        <taxon>Sacoglossa</taxon>
        <taxon>Placobranchoidea</taxon>
        <taxon>Plakobranchidae</taxon>
        <taxon>Elysia</taxon>
    </lineage>
</organism>
<dbReference type="AlphaFoldDB" id="A0AAE1E3W1"/>
<keyword evidence="1" id="KW-0812">Transmembrane</keyword>
<evidence type="ECO:0000313" key="2">
    <source>
        <dbReference type="EMBL" id="KAK3793052.1"/>
    </source>
</evidence>
<evidence type="ECO:0000313" key="3">
    <source>
        <dbReference type="Proteomes" id="UP001283361"/>
    </source>
</evidence>
<dbReference type="Proteomes" id="UP001283361">
    <property type="component" value="Unassembled WGS sequence"/>
</dbReference>
<name>A0AAE1E3W1_9GAST</name>